<keyword evidence="2" id="KW-1185">Reference proteome</keyword>
<reference evidence="1 2" key="1">
    <citation type="journal article" date="2019" name="Commun. Biol.">
        <title>The bagworm genome reveals a unique fibroin gene that provides high tensile strength.</title>
        <authorList>
            <person name="Kono N."/>
            <person name="Nakamura H."/>
            <person name="Ohtoshi R."/>
            <person name="Tomita M."/>
            <person name="Numata K."/>
            <person name="Arakawa K."/>
        </authorList>
    </citation>
    <scope>NUCLEOTIDE SEQUENCE [LARGE SCALE GENOMIC DNA]</scope>
</reference>
<dbReference type="EMBL" id="BGZK01000125">
    <property type="protein sequence ID" value="GBP21139.1"/>
    <property type="molecule type" value="Genomic_DNA"/>
</dbReference>
<accession>A0A4C1U4B8</accession>
<comment type="caution">
    <text evidence="1">The sequence shown here is derived from an EMBL/GenBank/DDBJ whole genome shotgun (WGS) entry which is preliminary data.</text>
</comment>
<sequence>MIPKSKDSLLGVFPFEKLPNDGSTHDNYFEGLKKQLPQTLNYVKGLFNKRAYSFLKSGDAPVMRLGLQVSVGGGRRSWNRSQKSIYKIVKSVTLHAEKLHDSASCGRRAVRRTKLCAMRRFSAPEPFTFSPPCFYFTPLRCFRDNFTAAEFLPPNGAYRELSSHIDRATHRRAACRSLRSTSLERTIRFRSREMPARPELNLSSQLSPASRVLYAV</sequence>
<organism evidence="1 2">
    <name type="scientific">Eumeta variegata</name>
    <name type="common">Bagworm moth</name>
    <name type="synonym">Eumeta japonica</name>
    <dbReference type="NCBI Taxonomy" id="151549"/>
    <lineage>
        <taxon>Eukaryota</taxon>
        <taxon>Metazoa</taxon>
        <taxon>Ecdysozoa</taxon>
        <taxon>Arthropoda</taxon>
        <taxon>Hexapoda</taxon>
        <taxon>Insecta</taxon>
        <taxon>Pterygota</taxon>
        <taxon>Neoptera</taxon>
        <taxon>Endopterygota</taxon>
        <taxon>Lepidoptera</taxon>
        <taxon>Glossata</taxon>
        <taxon>Ditrysia</taxon>
        <taxon>Tineoidea</taxon>
        <taxon>Psychidae</taxon>
        <taxon>Oiketicinae</taxon>
        <taxon>Eumeta</taxon>
    </lineage>
</organism>
<dbReference type="Proteomes" id="UP000299102">
    <property type="component" value="Unassembled WGS sequence"/>
</dbReference>
<evidence type="ECO:0000313" key="1">
    <source>
        <dbReference type="EMBL" id="GBP21139.1"/>
    </source>
</evidence>
<gene>
    <name evidence="1" type="ORF">EVAR_11170_1</name>
</gene>
<name>A0A4C1U4B8_EUMVA</name>
<evidence type="ECO:0000313" key="2">
    <source>
        <dbReference type="Proteomes" id="UP000299102"/>
    </source>
</evidence>
<protein>
    <submittedName>
        <fullName evidence="1">Uncharacterized protein</fullName>
    </submittedName>
</protein>
<proteinExistence type="predicted"/>
<dbReference type="AlphaFoldDB" id="A0A4C1U4B8"/>